<dbReference type="GO" id="GO:0048312">
    <property type="term" value="P:intracellular distribution of mitochondria"/>
    <property type="evidence" value="ECO:0007669"/>
    <property type="project" value="TreeGrafter"/>
</dbReference>
<evidence type="ECO:0000313" key="2">
    <source>
        <dbReference type="Proteomes" id="UP000887578"/>
    </source>
</evidence>
<proteinExistence type="predicted"/>
<dbReference type="PROSITE" id="PS51388">
    <property type="entry name" value="GED"/>
    <property type="match status" value="1"/>
</dbReference>
<dbReference type="SMART" id="SM00302">
    <property type="entry name" value="GED"/>
    <property type="match status" value="1"/>
</dbReference>
<dbReference type="AlphaFoldDB" id="A0A914QR92"/>
<dbReference type="Gene3D" id="1.20.120.1240">
    <property type="entry name" value="Dynamin, middle domain"/>
    <property type="match status" value="1"/>
</dbReference>
<dbReference type="GO" id="GO:0006897">
    <property type="term" value="P:endocytosis"/>
    <property type="evidence" value="ECO:0007669"/>
    <property type="project" value="TreeGrafter"/>
</dbReference>
<dbReference type="InterPro" id="IPR020850">
    <property type="entry name" value="GED_dom"/>
</dbReference>
<evidence type="ECO:0000313" key="3">
    <source>
        <dbReference type="WBParaSite" id="PDA_v2.g4077.t1"/>
    </source>
</evidence>
<dbReference type="InterPro" id="IPR003130">
    <property type="entry name" value="GED"/>
</dbReference>
<dbReference type="GO" id="GO:0016020">
    <property type="term" value="C:membrane"/>
    <property type="evidence" value="ECO:0007669"/>
    <property type="project" value="TreeGrafter"/>
</dbReference>
<dbReference type="GO" id="GO:0005525">
    <property type="term" value="F:GTP binding"/>
    <property type="evidence" value="ECO:0007669"/>
    <property type="project" value="InterPro"/>
</dbReference>
<sequence length="178" mass="20502">MQNEKNRFPILFERIEDEITFFLKNQIFPTKMIVETILSGHRAHINTKHPDFQDAIIKAKIEDVTIKPTAPSVSSSQPLTPQEEKYIELMNDLIKEYFNIILKAVQDQVPKRCMDNLVIFLKKNLQFHLIVELQKIQKDKNLLGEGKSTAQKRTETSAMLAALTDAKNVLNEIPETIL</sequence>
<evidence type="ECO:0000259" key="1">
    <source>
        <dbReference type="PROSITE" id="PS51388"/>
    </source>
</evidence>
<name>A0A914QR92_9BILA</name>
<dbReference type="GO" id="GO:0016559">
    <property type="term" value="P:peroxisome fission"/>
    <property type="evidence" value="ECO:0007669"/>
    <property type="project" value="TreeGrafter"/>
</dbReference>
<dbReference type="Proteomes" id="UP000887578">
    <property type="component" value="Unplaced"/>
</dbReference>
<dbReference type="PANTHER" id="PTHR11566:SF21">
    <property type="entry name" value="DYNAMIN RELATED PROTEIN 1, ISOFORM A"/>
    <property type="match status" value="1"/>
</dbReference>
<dbReference type="GO" id="GO:0003924">
    <property type="term" value="F:GTPase activity"/>
    <property type="evidence" value="ECO:0007669"/>
    <property type="project" value="InterPro"/>
</dbReference>
<keyword evidence="2" id="KW-1185">Reference proteome</keyword>
<dbReference type="WBParaSite" id="PDA_v2.g4077.t1">
    <property type="protein sequence ID" value="PDA_v2.g4077.t1"/>
    <property type="gene ID" value="PDA_v2.g4077"/>
</dbReference>
<reference evidence="3" key="1">
    <citation type="submission" date="2022-11" db="UniProtKB">
        <authorList>
            <consortium name="WormBaseParasite"/>
        </authorList>
    </citation>
    <scope>IDENTIFICATION</scope>
</reference>
<feature type="domain" description="GED" evidence="1">
    <location>
        <begin position="87"/>
        <end position="178"/>
    </location>
</feature>
<dbReference type="Pfam" id="PF02212">
    <property type="entry name" value="GED"/>
    <property type="match status" value="1"/>
</dbReference>
<dbReference type="PANTHER" id="PTHR11566">
    <property type="entry name" value="DYNAMIN"/>
    <property type="match status" value="1"/>
</dbReference>
<organism evidence="2 3">
    <name type="scientific">Panagrolaimus davidi</name>
    <dbReference type="NCBI Taxonomy" id="227884"/>
    <lineage>
        <taxon>Eukaryota</taxon>
        <taxon>Metazoa</taxon>
        <taxon>Ecdysozoa</taxon>
        <taxon>Nematoda</taxon>
        <taxon>Chromadorea</taxon>
        <taxon>Rhabditida</taxon>
        <taxon>Tylenchina</taxon>
        <taxon>Panagrolaimomorpha</taxon>
        <taxon>Panagrolaimoidea</taxon>
        <taxon>Panagrolaimidae</taxon>
        <taxon>Panagrolaimus</taxon>
    </lineage>
</organism>
<dbReference type="GO" id="GO:0005737">
    <property type="term" value="C:cytoplasm"/>
    <property type="evidence" value="ECO:0007669"/>
    <property type="project" value="TreeGrafter"/>
</dbReference>
<dbReference type="GO" id="GO:0005874">
    <property type="term" value="C:microtubule"/>
    <property type="evidence" value="ECO:0007669"/>
    <property type="project" value="TreeGrafter"/>
</dbReference>
<dbReference type="GO" id="GO:0000266">
    <property type="term" value="P:mitochondrial fission"/>
    <property type="evidence" value="ECO:0007669"/>
    <property type="project" value="TreeGrafter"/>
</dbReference>
<protein>
    <submittedName>
        <fullName evidence="3">GED domain-containing protein</fullName>
    </submittedName>
</protein>
<dbReference type="GO" id="GO:0008017">
    <property type="term" value="F:microtubule binding"/>
    <property type="evidence" value="ECO:0007669"/>
    <property type="project" value="TreeGrafter"/>
</dbReference>
<dbReference type="InterPro" id="IPR022812">
    <property type="entry name" value="Dynamin"/>
</dbReference>
<accession>A0A914QR92</accession>